<keyword evidence="2" id="KW-1185">Reference proteome</keyword>
<accession>A0ABN2GRE3</accession>
<dbReference type="Proteomes" id="UP001500064">
    <property type="component" value="Unassembled WGS sequence"/>
</dbReference>
<name>A0ABN2GRE3_9ACTN</name>
<gene>
    <name evidence="1" type="ORF">GCM10009733_085790</name>
</gene>
<evidence type="ECO:0000313" key="1">
    <source>
        <dbReference type="EMBL" id="GAA1675572.1"/>
    </source>
</evidence>
<sequence>MGSRARVAEVERTDRHRACKVCHGSSLDSAISSEAGREGGRVPDRAEGRFHAIRSQAGSGSVGVTCQTLPPGKWSGKNVCGKMTKGSRRFGAVASTGKGRAT</sequence>
<comment type="caution">
    <text evidence="1">The sequence shown here is derived from an EMBL/GenBank/DDBJ whole genome shotgun (WGS) entry which is preliminary data.</text>
</comment>
<dbReference type="EMBL" id="BAAAMU010000103">
    <property type="protein sequence ID" value="GAA1675572.1"/>
    <property type="molecule type" value="Genomic_DNA"/>
</dbReference>
<evidence type="ECO:0000313" key="2">
    <source>
        <dbReference type="Proteomes" id="UP001500064"/>
    </source>
</evidence>
<proteinExistence type="predicted"/>
<organism evidence="1 2">
    <name type="scientific">Nonomuraea maheshkhaliensis</name>
    <dbReference type="NCBI Taxonomy" id="419590"/>
    <lineage>
        <taxon>Bacteria</taxon>
        <taxon>Bacillati</taxon>
        <taxon>Actinomycetota</taxon>
        <taxon>Actinomycetes</taxon>
        <taxon>Streptosporangiales</taxon>
        <taxon>Streptosporangiaceae</taxon>
        <taxon>Nonomuraea</taxon>
    </lineage>
</organism>
<protein>
    <submittedName>
        <fullName evidence="1">Uncharacterized protein</fullName>
    </submittedName>
</protein>
<reference evidence="1 2" key="1">
    <citation type="journal article" date="2019" name="Int. J. Syst. Evol. Microbiol.">
        <title>The Global Catalogue of Microorganisms (GCM) 10K type strain sequencing project: providing services to taxonomists for standard genome sequencing and annotation.</title>
        <authorList>
            <consortium name="The Broad Institute Genomics Platform"/>
            <consortium name="The Broad Institute Genome Sequencing Center for Infectious Disease"/>
            <person name="Wu L."/>
            <person name="Ma J."/>
        </authorList>
    </citation>
    <scope>NUCLEOTIDE SEQUENCE [LARGE SCALE GENOMIC DNA]</scope>
    <source>
        <strain evidence="1 2">JCM 13929</strain>
    </source>
</reference>